<evidence type="ECO:0000256" key="7">
    <source>
        <dbReference type="ARBA" id="ARBA00022989"/>
    </source>
</evidence>
<dbReference type="FunFam" id="1.10.3860.10:FF:000001">
    <property type="entry name" value="C4-dicarboxylate transport protein"/>
    <property type="match status" value="1"/>
</dbReference>
<evidence type="ECO:0000256" key="2">
    <source>
        <dbReference type="ARBA" id="ARBA00006148"/>
    </source>
</evidence>
<dbReference type="EMBL" id="CP024201">
    <property type="protein sequence ID" value="ATQ44034.1"/>
    <property type="molecule type" value="Genomic_DNA"/>
</dbReference>
<dbReference type="Proteomes" id="UP000228945">
    <property type="component" value="Chromosome"/>
</dbReference>
<comment type="subcellular location">
    <subcellularLocation>
        <location evidence="1">Cell inner membrane</location>
        <topology evidence="1">Multi-pass membrane protein</topology>
    </subcellularLocation>
    <subcellularLocation>
        <location evidence="9">Cell membrane</location>
        <topology evidence="9">Multi-pass membrane protein</topology>
    </subcellularLocation>
</comment>
<keyword evidence="5 9" id="KW-0812">Transmembrane</keyword>
<comment type="similarity">
    <text evidence="2 9">Belongs to the dicarboxylate/amino acid:cation symporter (DAACS) (TC 2.A.23) family.</text>
</comment>
<dbReference type="InterPro" id="IPR036458">
    <property type="entry name" value="Na:dicarbo_symporter_sf"/>
</dbReference>
<feature type="transmembrane region" description="Helical" evidence="9">
    <location>
        <begin position="75"/>
        <end position="97"/>
    </location>
</feature>
<dbReference type="KEGG" id="cmb:CSW64_17380"/>
<evidence type="ECO:0000313" key="10">
    <source>
        <dbReference type="EMBL" id="ATQ44034.1"/>
    </source>
</evidence>
<keyword evidence="11" id="KW-1185">Reference proteome</keyword>
<evidence type="ECO:0000313" key="11">
    <source>
        <dbReference type="Proteomes" id="UP000228945"/>
    </source>
</evidence>
<feature type="transmembrane region" description="Helical" evidence="9">
    <location>
        <begin position="183"/>
        <end position="207"/>
    </location>
</feature>
<evidence type="ECO:0000256" key="9">
    <source>
        <dbReference type="HAMAP-Rule" id="MF_01300"/>
    </source>
</evidence>
<dbReference type="PROSITE" id="PS00714">
    <property type="entry name" value="NA_DICARBOXYL_SYMP_2"/>
    <property type="match status" value="1"/>
</dbReference>
<keyword evidence="8 9" id="KW-0472">Membrane</keyword>
<dbReference type="SUPFAM" id="SSF118215">
    <property type="entry name" value="Proton glutamate symport protein"/>
    <property type="match status" value="1"/>
</dbReference>
<dbReference type="PRINTS" id="PR00173">
    <property type="entry name" value="EDTRNSPORT"/>
</dbReference>
<feature type="transmembrane region" description="Helical" evidence="9">
    <location>
        <begin position="219"/>
        <end position="241"/>
    </location>
</feature>
<feature type="transmembrane region" description="Helical" evidence="9">
    <location>
        <begin position="348"/>
        <end position="372"/>
    </location>
</feature>
<evidence type="ECO:0000256" key="8">
    <source>
        <dbReference type="ARBA" id="ARBA00023136"/>
    </source>
</evidence>
<accession>A0A2D2B193</accession>
<keyword evidence="7 9" id="KW-1133">Transmembrane helix</keyword>
<organism evidence="10 11">
    <name type="scientific">Caulobacter mirabilis</name>
    <dbReference type="NCBI Taxonomy" id="69666"/>
    <lineage>
        <taxon>Bacteria</taxon>
        <taxon>Pseudomonadati</taxon>
        <taxon>Pseudomonadota</taxon>
        <taxon>Alphaproteobacteria</taxon>
        <taxon>Caulobacterales</taxon>
        <taxon>Caulobacteraceae</taxon>
        <taxon>Caulobacter</taxon>
    </lineage>
</organism>
<proteinExistence type="inferred from homology"/>
<evidence type="ECO:0000256" key="4">
    <source>
        <dbReference type="ARBA" id="ARBA00022475"/>
    </source>
</evidence>
<gene>
    <name evidence="9" type="primary">dctA</name>
    <name evidence="10" type="ORF">CSW64_17380</name>
</gene>
<dbReference type="NCBIfam" id="NF002461">
    <property type="entry name" value="PRK01663.1"/>
    <property type="match status" value="1"/>
</dbReference>
<evidence type="ECO:0000256" key="3">
    <source>
        <dbReference type="ARBA" id="ARBA00022448"/>
    </source>
</evidence>
<evidence type="ECO:0000256" key="1">
    <source>
        <dbReference type="ARBA" id="ARBA00004429"/>
    </source>
</evidence>
<dbReference type="InterPro" id="IPR018107">
    <property type="entry name" value="Na-dicarboxylate_symporter_CS"/>
</dbReference>
<keyword evidence="3 9" id="KW-0813">Transport</keyword>
<feature type="transmembrane region" description="Helical" evidence="9">
    <location>
        <begin position="306"/>
        <end position="328"/>
    </location>
</feature>
<feature type="transmembrane region" description="Helical" evidence="9">
    <location>
        <begin position="7"/>
        <end position="25"/>
    </location>
</feature>
<keyword evidence="6 9" id="KW-0769">Symport</keyword>
<dbReference type="PANTHER" id="PTHR42865">
    <property type="entry name" value="PROTON/GLUTAMATE-ASPARTATE SYMPORTER"/>
    <property type="match status" value="1"/>
</dbReference>
<feature type="transmembrane region" description="Helical" evidence="9">
    <location>
        <begin position="140"/>
        <end position="162"/>
    </location>
</feature>
<dbReference type="InterPro" id="IPR001991">
    <property type="entry name" value="Na-dicarboxylate_symporter"/>
</dbReference>
<name>A0A2D2B193_9CAUL</name>
<dbReference type="InterPro" id="IPR023954">
    <property type="entry name" value="C4_dicarb_transport"/>
</dbReference>
<dbReference type="Pfam" id="PF00375">
    <property type="entry name" value="SDF"/>
    <property type="match status" value="1"/>
</dbReference>
<dbReference type="AlphaFoldDB" id="A0A2D2B193"/>
<keyword evidence="4 9" id="KW-1003">Cell membrane</keyword>
<dbReference type="GO" id="GO:0015141">
    <property type="term" value="F:succinate transmembrane transporter activity"/>
    <property type="evidence" value="ECO:0007669"/>
    <property type="project" value="TreeGrafter"/>
</dbReference>
<dbReference type="GO" id="GO:0015138">
    <property type="term" value="F:fumarate transmembrane transporter activity"/>
    <property type="evidence" value="ECO:0007669"/>
    <property type="project" value="TreeGrafter"/>
</dbReference>
<dbReference type="GO" id="GO:0005886">
    <property type="term" value="C:plasma membrane"/>
    <property type="evidence" value="ECO:0007669"/>
    <property type="project" value="UniProtKB-SubCell"/>
</dbReference>
<dbReference type="GO" id="GO:0070778">
    <property type="term" value="P:L-aspartate transmembrane transport"/>
    <property type="evidence" value="ECO:0007669"/>
    <property type="project" value="TreeGrafter"/>
</dbReference>
<dbReference type="PANTHER" id="PTHR42865:SF1">
    <property type="entry name" value="AEROBIC C4-DICARBOXYLATE TRANSPORT PROTEIN"/>
    <property type="match status" value="1"/>
</dbReference>
<reference evidence="10 11" key="1">
    <citation type="submission" date="2017-10" db="EMBL/GenBank/DDBJ databases">
        <title>Genome sequence of Caulobacter mirabilis FWC38.</title>
        <authorList>
            <person name="Fiebig A."/>
            <person name="Crosson S."/>
        </authorList>
    </citation>
    <scope>NUCLEOTIDE SEQUENCE [LARGE SCALE GENOMIC DNA]</scope>
    <source>
        <strain evidence="10 11">FWC 38</strain>
    </source>
</reference>
<dbReference type="HAMAP" id="MF_01300">
    <property type="entry name" value="C4_dicarb_transport"/>
    <property type="match status" value="1"/>
</dbReference>
<protein>
    <recommendedName>
        <fullName evidence="9">C4-dicarboxylate transport protein</fullName>
    </recommendedName>
</protein>
<evidence type="ECO:0000256" key="6">
    <source>
        <dbReference type="ARBA" id="ARBA00022847"/>
    </source>
</evidence>
<dbReference type="OrthoDB" id="9766690at2"/>
<evidence type="ECO:0000256" key="5">
    <source>
        <dbReference type="ARBA" id="ARBA00022692"/>
    </source>
</evidence>
<feature type="transmembrane region" description="Helical" evidence="9">
    <location>
        <begin position="45"/>
        <end position="63"/>
    </location>
</feature>
<dbReference type="GO" id="GO:0015366">
    <property type="term" value="F:malate:proton symporter activity"/>
    <property type="evidence" value="ECO:0007669"/>
    <property type="project" value="TreeGrafter"/>
</dbReference>
<sequence>MRFLKLLYVQVLIAIALGVLVGAIWPETGAKLKPLADAFIKLVKLVIAPVIFVTVAGGIARMSDLKKFGRVGGKTLIYFEVVSTLALAVGLAVGLIVKPGRGFNVDPATLDPSVGAEYAEKAAHGEGLVPWLLHLIPDTFWGALANGELLQVLVIAILTGFACARMGEFGDKVADVLDQIGKVFFGIIHIVVKFAPVGAFGAMGFTIGKYGVEALGNLAVLIGTFYLTSLLFVVVVLGLIAKMAGFSIFKFIRYIREELLIVLGTSSSESVLPQIMEKLQRLGASKTVTGLVIPTGYSFNLDGTNIYMTLATLFLAQATGTELTWIQMATILGVAMLTSKGASGVTGAGFITLAATLAVVPQVPIAALALIVGIDRFMSECRALTNLVGNGVATLVVARWEGELDREVLARELDRGPSPLVEAHMADAMAKDRDGD</sequence>
<comment type="function">
    <text evidence="9">Responsible for the transport of dicarboxylates such as succinate, fumarate, and malate across the membrane.</text>
</comment>
<dbReference type="Gene3D" id="1.10.3860.10">
    <property type="entry name" value="Sodium:dicarboxylate symporter"/>
    <property type="match status" value="1"/>
</dbReference>